<protein>
    <submittedName>
        <fullName evidence="2">Acyl-CoA dehydrogenase</fullName>
    </submittedName>
</protein>
<dbReference type="GO" id="GO:0003995">
    <property type="term" value="F:acyl-CoA dehydrogenase activity"/>
    <property type="evidence" value="ECO:0007669"/>
    <property type="project" value="TreeGrafter"/>
</dbReference>
<evidence type="ECO:0000313" key="2">
    <source>
        <dbReference type="EMBL" id="OZM73238.1"/>
    </source>
</evidence>
<dbReference type="Pfam" id="PF02771">
    <property type="entry name" value="Acyl-CoA_dh_N"/>
    <property type="match status" value="1"/>
</dbReference>
<dbReference type="AlphaFoldDB" id="A0A263D5C1"/>
<evidence type="ECO:0000313" key="3">
    <source>
        <dbReference type="Proteomes" id="UP000242444"/>
    </source>
</evidence>
<dbReference type="PANTHER" id="PTHR43884">
    <property type="entry name" value="ACYL-COA DEHYDROGENASE"/>
    <property type="match status" value="1"/>
</dbReference>
<evidence type="ECO:0000259" key="1">
    <source>
        <dbReference type="Pfam" id="PF02771"/>
    </source>
</evidence>
<dbReference type="OrthoDB" id="3536625at2"/>
<dbReference type="GO" id="GO:0050660">
    <property type="term" value="F:flavin adenine dinucleotide binding"/>
    <property type="evidence" value="ECO:0007669"/>
    <property type="project" value="InterPro"/>
</dbReference>
<feature type="domain" description="Acyl-CoA dehydrogenase/oxidase N-terminal" evidence="1">
    <location>
        <begin position="6"/>
        <end position="108"/>
    </location>
</feature>
<dbReference type="Gene3D" id="2.40.110.10">
    <property type="entry name" value="Butyryl-CoA Dehydrogenase, subunit A, domain 2"/>
    <property type="match status" value="1"/>
</dbReference>
<proteinExistence type="predicted"/>
<dbReference type="PANTHER" id="PTHR43884:SF12">
    <property type="entry name" value="ISOVALERYL-COA DEHYDROGENASE, MITOCHONDRIAL-RELATED"/>
    <property type="match status" value="1"/>
</dbReference>
<organism evidence="2 3">
    <name type="scientific">Amycolatopsis antarctica</name>
    <dbReference type="NCBI Taxonomy" id="1854586"/>
    <lineage>
        <taxon>Bacteria</taxon>
        <taxon>Bacillati</taxon>
        <taxon>Actinomycetota</taxon>
        <taxon>Actinomycetes</taxon>
        <taxon>Pseudonocardiales</taxon>
        <taxon>Pseudonocardiaceae</taxon>
        <taxon>Amycolatopsis</taxon>
    </lineage>
</organism>
<accession>A0A263D5C1</accession>
<dbReference type="Gene3D" id="1.10.540.10">
    <property type="entry name" value="Acyl-CoA dehydrogenase/oxidase, N-terminal domain"/>
    <property type="match status" value="1"/>
</dbReference>
<dbReference type="Proteomes" id="UP000242444">
    <property type="component" value="Unassembled WGS sequence"/>
</dbReference>
<dbReference type="RefSeq" id="WP_094862475.1">
    <property type="nucleotide sequence ID" value="NZ_NKYE01000005.1"/>
</dbReference>
<dbReference type="InterPro" id="IPR009100">
    <property type="entry name" value="AcylCoA_DH/oxidase_NM_dom_sf"/>
</dbReference>
<dbReference type="InterPro" id="IPR046373">
    <property type="entry name" value="Acyl-CoA_Oxase/DH_mid-dom_sf"/>
</dbReference>
<sequence length="340" mass="34981">MVDYVERAQRIADTVLFPAAREVDRTGRVPASHFGTLADEGFYGLAAPADAGGPGLEFGQIVEILETLAGACLTTTFTWMQHHGVVMGLAGTARDELRERYLAGAVSGAVKGGVAFAGAIPKPPRLWAERDGDGYVFDGEAPFVSGWGVIDILQLTARHGDTVVHALVDPVAGPGLAVEELDLVAAQGSNTVRLRFDGYRVPAGRVLAEVGFAEFSAGMIYGSRLNGCVATGLAGRCARLLDGRGQAGVAAGLRAEQASARAGLDAALADPSAMPAARAAASELAYRAAGLLVVAEGSAGILTGAASAGHGQRLTREATFTLVAAGRPEIKTELLSLFGR</sequence>
<comment type="caution">
    <text evidence="2">The sequence shown here is derived from an EMBL/GenBank/DDBJ whole genome shotgun (WGS) entry which is preliminary data.</text>
</comment>
<dbReference type="InParanoid" id="A0A263D5C1"/>
<gene>
    <name evidence="2" type="ORF">CFN78_10250</name>
</gene>
<dbReference type="InterPro" id="IPR037069">
    <property type="entry name" value="AcylCoA_DH/ox_N_sf"/>
</dbReference>
<dbReference type="EMBL" id="NKYE01000005">
    <property type="protein sequence ID" value="OZM73238.1"/>
    <property type="molecule type" value="Genomic_DNA"/>
</dbReference>
<dbReference type="SUPFAM" id="SSF56645">
    <property type="entry name" value="Acyl-CoA dehydrogenase NM domain-like"/>
    <property type="match status" value="1"/>
</dbReference>
<keyword evidence="3" id="KW-1185">Reference proteome</keyword>
<reference evidence="2 3" key="1">
    <citation type="submission" date="2017-07" db="EMBL/GenBank/DDBJ databases">
        <title>Amycolatopsis antarcticus sp. nov., isolated from the surface of an Antarcticus brown macroalga.</title>
        <authorList>
            <person name="Wang J."/>
            <person name="Leiva S."/>
            <person name="Huang J."/>
            <person name="Huang Y."/>
        </authorList>
    </citation>
    <scope>NUCLEOTIDE SEQUENCE [LARGE SCALE GENOMIC DNA]</scope>
    <source>
        <strain evidence="2 3">AU-G6</strain>
    </source>
</reference>
<dbReference type="InterPro" id="IPR013786">
    <property type="entry name" value="AcylCoA_DH/ox_N"/>
</dbReference>
<name>A0A263D5C1_9PSEU</name>